<dbReference type="eggNOG" id="COG0300">
    <property type="taxonomic scope" value="Bacteria"/>
</dbReference>
<name>V5WIF2_9SPIO</name>
<dbReference type="InterPro" id="IPR036291">
    <property type="entry name" value="NAD(P)-bd_dom_sf"/>
</dbReference>
<dbReference type="Gene3D" id="3.40.50.720">
    <property type="entry name" value="NAD(P)-binding Rossmann-like Domain"/>
    <property type="match status" value="1"/>
</dbReference>
<keyword evidence="6" id="KW-1185">Reference proteome</keyword>
<proteinExistence type="inferred from homology"/>
<accession>V5WIF2</accession>
<sequence length="295" mass="32842">MKQPPGKNRGKSRERYMSAKTETAEQTAGTSTDQPEQRKWALITGASSGIGAAFARQLASRGYFLILNGRRAEKLTPLKAELERLYSGRHELVLGDLREEPVIQELITLGNRHEIDLLINNAGYGAGVDFLQDDAAAQLGMLQVHCTAVVQLCRGLIPGMQQRGRGEVINVSSVAGEQSLPKSVMYGASKSFLTRFTEALALELRPSGVRMQALLPGFTHTDFHDKLPEWEREKRNRGIVRWQSASQVAEYSLNMLKKRPGKIIAIPGFFNRLIAKIPVLLPKKLYYAMAVRITR</sequence>
<comment type="similarity">
    <text evidence="1 3">Belongs to the short-chain dehydrogenases/reductases (SDR) family.</text>
</comment>
<dbReference type="Proteomes" id="UP000018680">
    <property type="component" value="Chromosome"/>
</dbReference>
<dbReference type="KEGG" id="slr:L21SP2_2236"/>
<dbReference type="Pfam" id="PF00106">
    <property type="entry name" value="adh_short"/>
    <property type="match status" value="1"/>
</dbReference>
<dbReference type="EMBL" id="CP006939">
    <property type="protein sequence ID" value="AHC15597.1"/>
    <property type="molecule type" value="Genomic_DNA"/>
</dbReference>
<keyword evidence="2" id="KW-0560">Oxidoreductase</keyword>
<organism evidence="5 6">
    <name type="scientific">Salinispira pacifica</name>
    <dbReference type="NCBI Taxonomy" id="1307761"/>
    <lineage>
        <taxon>Bacteria</taxon>
        <taxon>Pseudomonadati</taxon>
        <taxon>Spirochaetota</taxon>
        <taxon>Spirochaetia</taxon>
        <taxon>Spirochaetales</taxon>
        <taxon>Spirochaetaceae</taxon>
        <taxon>Salinispira</taxon>
    </lineage>
</organism>
<dbReference type="STRING" id="1307761.L21SP2_2236"/>
<evidence type="ECO:0000256" key="1">
    <source>
        <dbReference type="ARBA" id="ARBA00006484"/>
    </source>
</evidence>
<dbReference type="InterPro" id="IPR002347">
    <property type="entry name" value="SDR_fam"/>
</dbReference>
<dbReference type="PROSITE" id="PS00061">
    <property type="entry name" value="ADH_SHORT"/>
    <property type="match status" value="1"/>
</dbReference>
<dbReference type="GO" id="GO:0016491">
    <property type="term" value="F:oxidoreductase activity"/>
    <property type="evidence" value="ECO:0007669"/>
    <property type="project" value="UniProtKB-KW"/>
</dbReference>
<reference evidence="5 6" key="1">
    <citation type="journal article" date="2015" name="Stand. Genomic Sci.">
        <title>Complete genome sequence and description of Salinispira pacifica gen. nov., sp. nov., a novel spirochaete isolated form a hypersaline microbial mat.</title>
        <authorList>
            <person name="Ben Hania W."/>
            <person name="Joseph M."/>
            <person name="Schumann P."/>
            <person name="Bunk B."/>
            <person name="Fiebig A."/>
            <person name="Sproer C."/>
            <person name="Klenk H.P."/>
            <person name="Fardeau M.L."/>
            <person name="Spring S."/>
        </authorList>
    </citation>
    <scope>NUCLEOTIDE SEQUENCE [LARGE SCALE GENOMIC DNA]</scope>
    <source>
        <strain evidence="5 6">L21-RPul-D2</strain>
    </source>
</reference>
<dbReference type="HOGENOM" id="CLU_010194_2_1_12"/>
<evidence type="ECO:0000256" key="4">
    <source>
        <dbReference type="SAM" id="MobiDB-lite"/>
    </source>
</evidence>
<feature type="region of interest" description="Disordered" evidence="4">
    <location>
        <begin position="1"/>
        <end position="37"/>
    </location>
</feature>
<dbReference type="PANTHER" id="PTHR44196">
    <property type="entry name" value="DEHYDROGENASE/REDUCTASE SDR FAMILY MEMBER 7B"/>
    <property type="match status" value="1"/>
</dbReference>
<dbReference type="PRINTS" id="PR00080">
    <property type="entry name" value="SDRFAMILY"/>
</dbReference>
<evidence type="ECO:0000313" key="5">
    <source>
        <dbReference type="EMBL" id="AHC15597.1"/>
    </source>
</evidence>
<dbReference type="AlphaFoldDB" id="V5WIF2"/>
<gene>
    <name evidence="5" type="ORF">L21SP2_2236</name>
</gene>
<dbReference type="PIRSF" id="PIRSF000126">
    <property type="entry name" value="11-beta-HSD1"/>
    <property type="match status" value="1"/>
</dbReference>
<dbReference type="GO" id="GO:0016020">
    <property type="term" value="C:membrane"/>
    <property type="evidence" value="ECO:0007669"/>
    <property type="project" value="TreeGrafter"/>
</dbReference>
<dbReference type="CDD" id="cd05233">
    <property type="entry name" value="SDR_c"/>
    <property type="match status" value="1"/>
</dbReference>
<evidence type="ECO:0000313" key="6">
    <source>
        <dbReference type="Proteomes" id="UP000018680"/>
    </source>
</evidence>
<dbReference type="SUPFAM" id="SSF51735">
    <property type="entry name" value="NAD(P)-binding Rossmann-fold domains"/>
    <property type="match status" value="1"/>
</dbReference>
<evidence type="ECO:0000256" key="2">
    <source>
        <dbReference type="ARBA" id="ARBA00023002"/>
    </source>
</evidence>
<protein>
    <submittedName>
        <fullName evidence="5">Uncharacterized protein</fullName>
    </submittedName>
</protein>
<evidence type="ECO:0000256" key="3">
    <source>
        <dbReference type="RuleBase" id="RU000363"/>
    </source>
</evidence>
<dbReference type="OrthoDB" id="9808814at2"/>
<dbReference type="PANTHER" id="PTHR44196:SF2">
    <property type="entry name" value="SHORT-CHAIN DEHYDROGENASE-RELATED"/>
    <property type="match status" value="1"/>
</dbReference>
<feature type="compositionally biased region" description="Polar residues" evidence="4">
    <location>
        <begin position="20"/>
        <end position="34"/>
    </location>
</feature>
<dbReference type="InterPro" id="IPR020904">
    <property type="entry name" value="Sc_DH/Rdtase_CS"/>
</dbReference>
<dbReference type="PRINTS" id="PR00081">
    <property type="entry name" value="GDHRDH"/>
</dbReference>